<evidence type="ECO:0000313" key="3">
    <source>
        <dbReference type="EMBL" id="MBB3222088.1"/>
    </source>
</evidence>
<evidence type="ECO:0000313" key="4">
    <source>
        <dbReference type="EMBL" id="QCP12327.1"/>
    </source>
</evidence>
<evidence type="ECO:0008006" key="7">
    <source>
        <dbReference type="Google" id="ProtNLM"/>
    </source>
</evidence>
<gene>
    <name evidence="4" type="ORF">FCL38_19310</name>
    <name evidence="3" type="ORF">FHS02_002907</name>
</gene>
<feature type="chain" id="PRO_5043702914" description="DUF2946 domain-containing protein" evidence="2">
    <location>
        <begin position="22"/>
        <end position="119"/>
    </location>
</feature>
<evidence type="ECO:0000313" key="6">
    <source>
        <dbReference type="Proteomes" id="UP000584325"/>
    </source>
</evidence>
<proteinExistence type="predicted"/>
<protein>
    <recommendedName>
        <fullName evidence="7">DUF2946 domain-containing protein</fullName>
    </recommendedName>
</protein>
<dbReference type="OrthoDB" id="9848413at2"/>
<dbReference type="Proteomes" id="UP000584325">
    <property type="component" value="Unassembled WGS sequence"/>
</dbReference>
<evidence type="ECO:0000256" key="2">
    <source>
        <dbReference type="SAM" id="SignalP"/>
    </source>
</evidence>
<reference evidence="4 5" key="1">
    <citation type="submission" date="2019-05" db="EMBL/GenBank/DDBJ databases">
        <title>Draft Genome Sequences of Six Type Strains of the Genus Massilia.</title>
        <authorList>
            <person name="Miess H."/>
            <person name="Frediansyhah A."/>
            <person name="Gross H."/>
        </authorList>
    </citation>
    <scope>NUCLEOTIDE SEQUENCE [LARGE SCALE GENOMIC DNA]</scope>
    <source>
        <strain evidence="4 5">DSMZ 26121</strain>
    </source>
</reference>
<dbReference type="AlphaFoldDB" id="A0A4P8HR76"/>
<dbReference type="EMBL" id="JACHXS010000005">
    <property type="protein sequence ID" value="MBB3222088.1"/>
    <property type="molecule type" value="Genomic_DNA"/>
</dbReference>
<dbReference type="RefSeq" id="WP_137315163.1">
    <property type="nucleotide sequence ID" value="NZ_CP040017.1"/>
</dbReference>
<organism evidence="3 6">
    <name type="scientific">Pseudoduganella umbonata</name>
    <dbReference type="NCBI Taxonomy" id="864828"/>
    <lineage>
        <taxon>Bacteria</taxon>
        <taxon>Pseudomonadati</taxon>
        <taxon>Pseudomonadota</taxon>
        <taxon>Betaproteobacteria</taxon>
        <taxon>Burkholderiales</taxon>
        <taxon>Oxalobacteraceae</taxon>
        <taxon>Telluria group</taxon>
        <taxon>Pseudoduganella</taxon>
    </lineage>
</organism>
<feature type="compositionally biased region" description="Basic and acidic residues" evidence="1">
    <location>
        <begin position="96"/>
        <end position="119"/>
    </location>
</feature>
<feature type="signal peptide" evidence="2">
    <location>
        <begin position="1"/>
        <end position="21"/>
    </location>
</feature>
<reference evidence="3 6" key="2">
    <citation type="submission" date="2020-08" db="EMBL/GenBank/DDBJ databases">
        <title>Genomic Encyclopedia of Type Strains, Phase III (KMG-III): the genomes of soil and plant-associated and newly described type strains.</title>
        <authorList>
            <person name="Whitman W."/>
        </authorList>
    </citation>
    <scope>NUCLEOTIDE SEQUENCE [LARGE SCALE GENOMIC DNA]</scope>
    <source>
        <strain evidence="3 6">CECT 7753</strain>
    </source>
</reference>
<dbReference type="Proteomes" id="UP000298763">
    <property type="component" value="Chromosome"/>
</dbReference>
<name>A0A4P8HR76_9BURK</name>
<accession>A0A4P8HR76</accession>
<sequence>MKRSLSTFVLWLLIAILPLNAAATRFACCWPTGEEATSECEQHRGITKQSDASMAKHRAAIGERCSHCSLCCAPTPALQQNVLAVPFNSTIAHAEASTEPHRSSCTRDRLDRPPKSFLS</sequence>
<feature type="region of interest" description="Disordered" evidence="1">
    <location>
        <begin position="94"/>
        <end position="119"/>
    </location>
</feature>
<keyword evidence="5" id="KW-1185">Reference proteome</keyword>
<evidence type="ECO:0000313" key="5">
    <source>
        <dbReference type="Proteomes" id="UP000298763"/>
    </source>
</evidence>
<dbReference type="EMBL" id="CP040017">
    <property type="protein sequence ID" value="QCP12327.1"/>
    <property type="molecule type" value="Genomic_DNA"/>
</dbReference>
<evidence type="ECO:0000256" key="1">
    <source>
        <dbReference type="SAM" id="MobiDB-lite"/>
    </source>
</evidence>
<keyword evidence="2" id="KW-0732">Signal</keyword>